<dbReference type="InterPro" id="IPR051309">
    <property type="entry name" value="ABCF_ATPase"/>
</dbReference>
<evidence type="ECO:0000313" key="5">
    <source>
        <dbReference type="Proteomes" id="UP000824633"/>
    </source>
</evidence>
<dbReference type="Pfam" id="PF00005">
    <property type="entry name" value="ABC_tran"/>
    <property type="match status" value="2"/>
</dbReference>
<reference evidence="5" key="1">
    <citation type="submission" date="2021-07" db="EMBL/GenBank/DDBJ databases">
        <title>Complete genome sequencing of a Clostridium isolate.</title>
        <authorList>
            <person name="Ueki A."/>
            <person name="Tonouchi A."/>
        </authorList>
    </citation>
    <scope>NUCLEOTIDE SEQUENCE [LARGE SCALE GENOMIC DNA]</scope>
    <source>
        <strain evidence="5">C5S11</strain>
    </source>
</reference>
<dbReference type="Proteomes" id="UP000824633">
    <property type="component" value="Chromosome"/>
</dbReference>
<dbReference type="InterPro" id="IPR017871">
    <property type="entry name" value="ABC_transporter-like_CS"/>
</dbReference>
<dbReference type="InterPro" id="IPR027417">
    <property type="entry name" value="P-loop_NTPase"/>
</dbReference>
<dbReference type="InterPro" id="IPR003593">
    <property type="entry name" value="AAA+_ATPase"/>
</dbReference>
<evidence type="ECO:0000313" key="4">
    <source>
        <dbReference type="EMBL" id="BCZ47037.1"/>
    </source>
</evidence>
<dbReference type="Gene3D" id="3.40.50.300">
    <property type="entry name" value="P-loop containing nucleotide triphosphate hydrolases"/>
    <property type="match status" value="2"/>
</dbReference>
<protein>
    <submittedName>
        <fullName evidence="4">ABC transporter ATP-binding protein</fullName>
    </submittedName>
</protein>
<feature type="domain" description="ABC transporter" evidence="3">
    <location>
        <begin position="4"/>
        <end position="259"/>
    </location>
</feature>
<evidence type="ECO:0000259" key="3">
    <source>
        <dbReference type="PROSITE" id="PS50893"/>
    </source>
</evidence>
<keyword evidence="1" id="KW-0547">Nucleotide-binding</keyword>
<dbReference type="PANTHER" id="PTHR42855">
    <property type="entry name" value="ABC TRANSPORTER ATP-BINDING SUBUNIT"/>
    <property type="match status" value="1"/>
</dbReference>
<proteinExistence type="predicted"/>
<keyword evidence="2 4" id="KW-0067">ATP-binding</keyword>
<dbReference type="InterPro" id="IPR003439">
    <property type="entry name" value="ABC_transporter-like_ATP-bd"/>
</dbReference>
<keyword evidence="5" id="KW-1185">Reference proteome</keyword>
<feature type="domain" description="ABC transporter" evidence="3">
    <location>
        <begin position="320"/>
        <end position="517"/>
    </location>
</feature>
<dbReference type="RefSeq" id="WP_224033424.1">
    <property type="nucleotide sequence ID" value="NZ_AP024849.1"/>
</dbReference>
<dbReference type="SMART" id="SM00382">
    <property type="entry name" value="AAA"/>
    <property type="match status" value="2"/>
</dbReference>
<organism evidence="4 5">
    <name type="scientific">Clostridium gelidum</name>
    <dbReference type="NCBI Taxonomy" id="704125"/>
    <lineage>
        <taxon>Bacteria</taxon>
        <taxon>Bacillati</taxon>
        <taxon>Bacillota</taxon>
        <taxon>Clostridia</taxon>
        <taxon>Eubacteriales</taxon>
        <taxon>Clostridiaceae</taxon>
        <taxon>Clostridium</taxon>
    </lineage>
</organism>
<gene>
    <name evidence="4" type="ORF">psyc5s11_31040</name>
</gene>
<dbReference type="PANTHER" id="PTHR42855:SF2">
    <property type="entry name" value="DRUG RESISTANCE ABC TRANSPORTER,ATP-BINDING PROTEIN"/>
    <property type="match status" value="1"/>
</dbReference>
<evidence type="ECO:0000256" key="2">
    <source>
        <dbReference type="ARBA" id="ARBA00022840"/>
    </source>
</evidence>
<dbReference type="CDD" id="cd03221">
    <property type="entry name" value="ABCF_EF-3"/>
    <property type="match status" value="2"/>
</dbReference>
<accession>A0ABM7T4Z1</accession>
<sequence>MSVLTVKNMNHGFGDRAIFEDVSFRLLKGEHVGLIGANGEGKSTFMNIVTGKLMPDEGSVIWSNNVRVGYMDQHAVLTKGQSMRDVLRDAFKYLFDLEAEMNSLYEKMGDCTEDELNKMLDRTAIIQDLLDHNGFYVIDPKVEEVAKGLGLSDLGLDKDVNDLSGGQRTKILLGKLLLESPDILLLDEPTNYLDEEHVEWLKRYLQSYENAFILISHDIPFLNSIVNLIYSVDERKLTRYVGDYAEFERIHAINKEKLEAAFEKQQKEISRLEDFVARNKANAATANMAKSRQKKLDKMDIIEISKEKPKPEFTFKTARAPSKIIFETHDLVIGYDTPLTKPLNLYMEKGQKIALVGANGLGKSTLLKSLLGTVKPLSGQVNLGDYQYIGYFEQEDRKNNKNTCIEEAWQEFPGYTQSQIRGALAKCGLTSKQIDSQIRVLSGGEAAKVRLCKILNNETNILILDEPTNHLDVDAKDELKRALQEYKGTILIVSHEPEFYRDIITETWNCEDWTTKIV</sequence>
<dbReference type="GO" id="GO:0005524">
    <property type="term" value="F:ATP binding"/>
    <property type="evidence" value="ECO:0007669"/>
    <property type="project" value="UniProtKB-KW"/>
</dbReference>
<dbReference type="PROSITE" id="PS50893">
    <property type="entry name" value="ABC_TRANSPORTER_2"/>
    <property type="match status" value="2"/>
</dbReference>
<dbReference type="Pfam" id="PF12848">
    <property type="entry name" value="ABC_tran_Xtn"/>
    <property type="match status" value="1"/>
</dbReference>
<dbReference type="PROSITE" id="PS00211">
    <property type="entry name" value="ABC_TRANSPORTER_1"/>
    <property type="match status" value="2"/>
</dbReference>
<name>A0ABM7T4Z1_9CLOT</name>
<dbReference type="SUPFAM" id="SSF52540">
    <property type="entry name" value="P-loop containing nucleoside triphosphate hydrolases"/>
    <property type="match status" value="2"/>
</dbReference>
<dbReference type="EMBL" id="AP024849">
    <property type="protein sequence ID" value="BCZ47037.1"/>
    <property type="molecule type" value="Genomic_DNA"/>
</dbReference>
<evidence type="ECO:0000256" key="1">
    <source>
        <dbReference type="ARBA" id="ARBA00022741"/>
    </source>
</evidence>
<dbReference type="InterPro" id="IPR032781">
    <property type="entry name" value="ABC_tran_Xtn"/>
</dbReference>